<dbReference type="InterPro" id="IPR010920">
    <property type="entry name" value="LSM_dom_sf"/>
</dbReference>
<evidence type="ECO:0000259" key="9">
    <source>
        <dbReference type="SMART" id="SM00651"/>
    </source>
</evidence>
<dbReference type="InterPro" id="IPR001163">
    <property type="entry name" value="Sm_dom_euk/arc"/>
</dbReference>
<dbReference type="GO" id="GO:0000398">
    <property type="term" value="P:mRNA splicing, via spliceosome"/>
    <property type="evidence" value="ECO:0007669"/>
    <property type="project" value="TreeGrafter"/>
</dbReference>
<dbReference type="InterPro" id="IPR016654">
    <property type="entry name" value="U6_snRNA_Lsm2"/>
</dbReference>
<dbReference type="GO" id="GO:0003723">
    <property type="term" value="F:RNA binding"/>
    <property type="evidence" value="ECO:0007669"/>
    <property type="project" value="UniProtKB-KW"/>
</dbReference>
<protein>
    <submittedName>
        <fullName evidence="10">U6 snRNA-associated Sm-like protein LSm2</fullName>
    </submittedName>
    <submittedName>
        <fullName evidence="11">U6 snRNA-associated ribonucleoprotein</fullName>
    </submittedName>
</protein>
<reference evidence="11 13" key="2">
    <citation type="submission" date="2023-02" db="EMBL/GenBank/DDBJ databases">
        <title>Encephalitozoon hellem ATCC 50451 complete genome.</title>
        <authorList>
            <person name="Mascarenhas dos Santos A.C."/>
            <person name="Julian A.T."/>
            <person name="Pombert J.-F."/>
        </authorList>
    </citation>
    <scope>NUCLEOTIDE SEQUENCE [LARGE SCALE GENOMIC DNA]</scope>
    <source>
        <strain evidence="11 13">ATCC 50451</strain>
    </source>
</reference>
<keyword evidence="13" id="KW-1185">Reference proteome</keyword>
<keyword evidence="3" id="KW-0507">mRNA processing</keyword>
<dbReference type="GO" id="GO:0071011">
    <property type="term" value="C:precatalytic spliceosome"/>
    <property type="evidence" value="ECO:0007669"/>
    <property type="project" value="TreeGrafter"/>
</dbReference>
<evidence type="ECO:0000256" key="7">
    <source>
        <dbReference type="ARBA" id="ARBA00023242"/>
    </source>
</evidence>
<feature type="domain" description="Sm" evidence="9">
    <location>
        <begin position="5"/>
        <end position="70"/>
    </location>
</feature>
<keyword evidence="7" id="KW-0539">Nucleus</keyword>
<keyword evidence="8 11" id="KW-0687">Ribonucleoprotein</keyword>
<dbReference type="GO" id="GO:0046540">
    <property type="term" value="C:U4/U6 x U5 tri-snRNP complex"/>
    <property type="evidence" value="ECO:0007669"/>
    <property type="project" value="TreeGrafter"/>
</dbReference>
<gene>
    <name evidence="10" type="ORF">GPU96_01g01880</name>
    <name evidence="11" type="ORF">PFJ87_01g01840</name>
</gene>
<dbReference type="PANTHER" id="PTHR13829:SF2">
    <property type="entry name" value="U6 SNRNA-ASSOCIATED SM-LIKE PROTEIN LSM2"/>
    <property type="match status" value="1"/>
</dbReference>
<dbReference type="Proteomes" id="UP001217963">
    <property type="component" value="Chromosome I"/>
</dbReference>
<dbReference type="Gene3D" id="2.30.30.100">
    <property type="match status" value="1"/>
</dbReference>
<reference evidence="10" key="1">
    <citation type="submission" date="2021-05" db="EMBL/GenBank/DDBJ databases">
        <title>Encephalitozoon hellem ATCC 50604 Complete Genome.</title>
        <authorList>
            <person name="Mascarenhas dos Santos A.C."/>
            <person name="Julian A.T."/>
            <person name="Pombert J.-F."/>
        </authorList>
    </citation>
    <scope>NUCLEOTIDE SEQUENCE</scope>
    <source>
        <strain evidence="10">ATCC 50604</strain>
    </source>
</reference>
<dbReference type="GO" id="GO:0005688">
    <property type="term" value="C:U6 snRNP"/>
    <property type="evidence" value="ECO:0007669"/>
    <property type="project" value="TreeGrafter"/>
</dbReference>
<evidence type="ECO:0000256" key="8">
    <source>
        <dbReference type="ARBA" id="ARBA00023274"/>
    </source>
</evidence>
<dbReference type="Pfam" id="PF01423">
    <property type="entry name" value="LSM"/>
    <property type="match status" value="1"/>
</dbReference>
<sequence length="94" mass="10491">MLFYEFFRSNIGKRIFVMLKAGVYVSGVLSNIDPYLNLSLLEVNILSNHPGLDSISVCSIRGSSIKYVLVDKDSTLLQGVNAGSRLRMILDKCY</sequence>
<evidence type="ECO:0000313" key="11">
    <source>
        <dbReference type="EMBL" id="WEL37929.1"/>
    </source>
</evidence>
<evidence type="ECO:0000313" key="13">
    <source>
        <dbReference type="Proteomes" id="UP001217963"/>
    </source>
</evidence>
<evidence type="ECO:0000256" key="1">
    <source>
        <dbReference type="ARBA" id="ARBA00004123"/>
    </source>
</evidence>
<dbReference type="AlphaFoldDB" id="A0A9Q9CAT7"/>
<dbReference type="SUPFAM" id="SSF50182">
    <property type="entry name" value="Sm-like ribonucleoproteins"/>
    <property type="match status" value="1"/>
</dbReference>
<accession>A0A9Q9CAT7</accession>
<evidence type="ECO:0000256" key="5">
    <source>
        <dbReference type="ARBA" id="ARBA00022884"/>
    </source>
</evidence>
<name>A0A9Q9CAT7_ENCHE</name>
<evidence type="ECO:0000256" key="3">
    <source>
        <dbReference type="ARBA" id="ARBA00022664"/>
    </source>
</evidence>
<evidence type="ECO:0000256" key="6">
    <source>
        <dbReference type="ARBA" id="ARBA00023187"/>
    </source>
</evidence>
<dbReference type="GO" id="GO:1990726">
    <property type="term" value="C:Lsm1-7-Pat1 complex"/>
    <property type="evidence" value="ECO:0007669"/>
    <property type="project" value="TreeGrafter"/>
</dbReference>
<dbReference type="EMBL" id="CP075147">
    <property type="protein sequence ID" value="UTX42483.1"/>
    <property type="molecule type" value="Genomic_DNA"/>
</dbReference>
<dbReference type="SMART" id="SM00651">
    <property type="entry name" value="Sm"/>
    <property type="match status" value="1"/>
</dbReference>
<evidence type="ECO:0000313" key="12">
    <source>
        <dbReference type="Proteomes" id="UP001059546"/>
    </source>
</evidence>
<dbReference type="GO" id="GO:0071013">
    <property type="term" value="C:catalytic step 2 spliceosome"/>
    <property type="evidence" value="ECO:0007669"/>
    <property type="project" value="TreeGrafter"/>
</dbReference>
<organism evidence="10 12">
    <name type="scientific">Encephalitozoon hellem</name>
    <name type="common">Microsporidian parasite</name>
    <dbReference type="NCBI Taxonomy" id="27973"/>
    <lineage>
        <taxon>Eukaryota</taxon>
        <taxon>Fungi</taxon>
        <taxon>Fungi incertae sedis</taxon>
        <taxon>Microsporidia</taxon>
        <taxon>Unikaryonidae</taxon>
        <taxon>Encephalitozoon</taxon>
    </lineage>
</organism>
<comment type="similarity">
    <text evidence="2">Belongs to the snRNP Sm proteins family.</text>
</comment>
<comment type="subcellular location">
    <subcellularLocation>
        <location evidence="1">Nucleus</location>
    </subcellularLocation>
</comment>
<evidence type="ECO:0000313" key="10">
    <source>
        <dbReference type="EMBL" id="UTX42483.1"/>
    </source>
</evidence>
<keyword evidence="4" id="KW-0747">Spliceosome</keyword>
<evidence type="ECO:0000256" key="4">
    <source>
        <dbReference type="ARBA" id="ARBA00022728"/>
    </source>
</evidence>
<keyword evidence="6" id="KW-0508">mRNA splicing</keyword>
<evidence type="ECO:0000256" key="2">
    <source>
        <dbReference type="ARBA" id="ARBA00006850"/>
    </source>
</evidence>
<dbReference type="EMBL" id="CP119062">
    <property type="protein sequence ID" value="WEL37929.1"/>
    <property type="molecule type" value="Genomic_DNA"/>
</dbReference>
<proteinExistence type="inferred from homology"/>
<keyword evidence="5" id="KW-0694">RNA-binding</keyword>
<dbReference type="GO" id="GO:0000932">
    <property type="term" value="C:P-body"/>
    <property type="evidence" value="ECO:0007669"/>
    <property type="project" value="TreeGrafter"/>
</dbReference>
<dbReference type="PANTHER" id="PTHR13829">
    <property type="entry name" value="SNRNP CORE PROTEIN FAMILY MEMBER"/>
    <property type="match status" value="1"/>
</dbReference>
<dbReference type="OrthoDB" id="10256176at2759"/>
<dbReference type="Proteomes" id="UP001059546">
    <property type="component" value="Chromosome I"/>
</dbReference>